<feature type="compositionally biased region" description="Polar residues" evidence="4">
    <location>
        <begin position="276"/>
        <end position="296"/>
    </location>
</feature>
<dbReference type="Gene3D" id="2.40.10.120">
    <property type="match status" value="1"/>
</dbReference>
<dbReference type="Gene3D" id="2.30.42.10">
    <property type="match status" value="1"/>
</dbReference>
<dbReference type="InterPro" id="IPR036034">
    <property type="entry name" value="PDZ_sf"/>
</dbReference>
<dbReference type="SMART" id="SM00228">
    <property type="entry name" value="PDZ"/>
    <property type="match status" value="1"/>
</dbReference>
<feature type="compositionally biased region" description="Polar residues" evidence="4">
    <location>
        <begin position="189"/>
        <end position="199"/>
    </location>
</feature>
<evidence type="ECO:0000256" key="1">
    <source>
        <dbReference type="ARBA" id="ARBA00010541"/>
    </source>
</evidence>
<feature type="signal peptide" evidence="5">
    <location>
        <begin position="1"/>
        <end position="24"/>
    </location>
</feature>
<accession>A0A9N8DEI8</accession>
<dbReference type="PROSITE" id="PS50106">
    <property type="entry name" value="PDZ"/>
    <property type="match status" value="1"/>
</dbReference>
<feature type="compositionally biased region" description="Basic and acidic residues" evidence="4">
    <location>
        <begin position="244"/>
        <end position="257"/>
    </location>
</feature>
<dbReference type="PANTHER" id="PTHR22939:SF129">
    <property type="entry name" value="SERINE PROTEASE HTRA2, MITOCHONDRIAL"/>
    <property type="match status" value="1"/>
</dbReference>
<dbReference type="AlphaFoldDB" id="A0A9N8DEI8"/>
<dbReference type="SUPFAM" id="SSF50494">
    <property type="entry name" value="Trypsin-like serine proteases"/>
    <property type="match status" value="1"/>
</dbReference>
<evidence type="ECO:0000313" key="8">
    <source>
        <dbReference type="Proteomes" id="UP001153069"/>
    </source>
</evidence>
<name>A0A9N8DEI8_9STRA</name>
<feature type="compositionally biased region" description="Acidic residues" evidence="4">
    <location>
        <begin position="258"/>
        <end position="271"/>
    </location>
</feature>
<evidence type="ECO:0000256" key="4">
    <source>
        <dbReference type="SAM" id="MobiDB-lite"/>
    </source>
</evidence>
<dbReference type="EMBL" id="CAICTM010000110">
    <property type="protein sequence ID" value="CAB9501543.1"/>
    <property type="molecule type" value="Genomic_DNA"/>
</dbReference>
<evidence type="ECO:0000256" key="2">
    <source>
        <dbReference type="ARBA" id="ARBA00022670"/>
    </source>
</evidence>
<keyword evidence="8" id="KW-1185">Reference proteome</keyword>
<feature type="chain" id="PRO_5040207065" evidence="5">
    <location>
        <begin position="25"/>
        <end position="866"/>
    </location>
</feature>
<feature type="domain" description="PDZ" evidence="6">
    <location>
        <begin position="730"/>
        <end position="808"/>
    </location>
</feature>
<dbReference type="Proteomes" id="UP001153069">
    <property type="component" value="Unassembled WGS sequence"/>
</dbReference>
<dbReference type="InterPro" id="IPR009003">
    <property type="entry name" value="Peptidase_S1_PA"/>
</dbReference>
<proteinExistence type="inferred from homology"/>
<dbReference type="InterPro" id="IPR001940">
    <property type="entry name" value="Peptidase_S1C"/>
</dbReference>
<feature type="region of interest" description="Disordered" evidence="4">
    <location>
        <begin position="101"/>
        <end position="353"/>
    </location>
</feature>
<comment type="similarity">
    <text evidence="1">Belongs to the peptidase S1C family.</text>
</comment>
<feature type="compositionally biased region" description="Basic and acidic residues" evidence="4">
    <location>
        <begin position="105"/>
        <end position="114"/>
    </location>
</feature>
<dbReference type="InterPro" id="IPR001478">
    <property type="entry name" value="PDZ"/>
</dbReference>
<dbReference type="PRINTS" id="PR00834">
    <property type="entry name" value="PROTEASES2C"/>
</dbReference>
<dbReference type="GO" id="GO:0006508">
    <property type="term" value="P:proteolysis"/>
    <property type="evidence" value="ECO:0007669"/>
    <property type="project" value="UniProtKB-KW"/>
</dbReference>
<organism evidence="7 8">
    <name type="scientific">Seminavis robusta</name>
    <dbReference type="NCBI Taxonomy" id="568900"/>
    <lineage>
        <taxon>Eukaryota</taxon>
        <taxon>Sar</taxon>
        <taxon>Stramenopiles</taxon>
        <taxon>Ochrophyta</taxon>
        <taxon>Bacillariophyta</taxon>
        <taxon>Bacillariophyceae</taxon>
        <taxon>Bacillariophycidae</taxon>
        <taxon>Naviculales</taxon>
        <taxon>Naviculaceae</taxon>
        <taxon>Seminavis</taxon>
    </lineage>
</organism>
<evidence type="ECO:0000259" key="6">
    <source>
        <dbReference type="PROSITE" id="PS50106"/>
    </source>
</evidence>
<feature type="region of interest" description="Disordered" evidence="4">
    <location>
        <begin position="383"/>
        <end position="409"/>
    </location>
</feature>
<dbReference type="SUPFAM" id="SSF50156">
    <property type="entry name" value="PDZ domain-like"/>
    <property type="match status" value="1"/>
</dbReference>
<feature type="compositionally biased region" description="Low complexity" evidence="4">
    <location>
        <begin position="321"/>
        <end position="347"/>
    </location>
</feature>
<evidence type="ECO:0000256" key="5">
    <source>
        <dbReference type="SAM" id="SignalP"/>
    </source>
</evidence>
<gene>
    <name evidence="7" type="ORF">SEMRO_111_G055400.1</name>
</gene>
<keyword evidence="3" id="KW-0378">Hydrolase</keyword>
<keyword evidence="5" id="KW-0732">Signal</keyword>
<dbReference type="Pfam" id="PF13365">
    <property type="entry name" value="Trypsin_2"/>
    <property type="match status" value="1"/>
</dbReference>
<sequence length="866" mass="95253">MRTPTAAWSTWLILLSLLFETSRGFSSCHSSGVVCGTSRASSRTKLARIHQHDHSIHTTTNNHGRRSQQLHLAIRNSHGGANGKKKKKKKKPKRSLLSRIFGFGKQRDTKERSGQDVVQAIPVESIPAEEEEEDVEALLLGEPTIMEDQSQEKEKNLEEQQVDRKEDNEEEEANDTNNNQKKKKPKRSLLSQIFGSGKQQDMKERSVQDVVQVIPEESTPAAEEEEEDVEAILLGEPSNTEDQPQEKEENLKEQQVDEKEEEEETSEEEMFSEVTATNTTVSGTDTEPESTQQPEIVSQDSDDHDKPSDDSETLAGEEKTTIASSSESGETSSASTNPEPNQQQEPPSELGEKDAGKIAGELKEVPREFQKGSPEGEANALVTTAGASDNDKNDNQKQPQKKKKKKKGKGLIQKRIAQFMTLLFLLVFVGPFVADELWEGQPPVVTAKQRIVVEEDPFDITTLQEDTIQPDIAVATPDETSVQPQKTQEQRRQVVLSFVSDAVNKVGPSVIRIDTETHMLGDHHQPHEQDNTDDGLVSPPGYVQQGQGSGLIFSSDGLILTNAHVVEDATKVTVTLTDGRMYQAKVLGQDEIVDIAVIKIIPESRGEGGGDHLPMAKLGDSDKLNVGQIVIAVGSPGGLDNTVTMGIVSGLERSSTVVGIPHKKVDYIQTDAAINPGNSGGPLVDVETGEVVGINAAIRAHMEGTSFAIPINRVREIMNDLAEGREIHHGYLGISLATCTPDWARQNNVNVKDSKSHIPEIYGALVHNVFPRTPAEAGGLKTNDVILDIGGKRVQSSDDARRLIDGAPVGEEVRISVLRDKRQIEVTVKPVDLATRLRDIKRERQRQLLQERLRFQELGPYRSMLQ</sequence>
<comment type="caution">
    <text evidence="7">The sequence shown here is derived from an EMBL/GenBank/DDBJ whole genome shotgun (WGS) entry which is preliminary data.</text>
</comment>
<protein>
    <submittedName>
        <fullName evidence="7">Periplasmic serine endoprotease DegP</fullName>
    </submittedName>
</protein>
<feature type="compositionally biased region" description="Basic residues" evidence="4">
    <location>
        <begin position="399"/>
        <end position="409"/>
    </location>
</feature>
<dbReference type="PANTHER" id="PTHR22939">
    <property type="entry name" value="SERINE PROTEASE FAMILY S1C HTRA-RELATED"/>
    <property type="match status" value="1"/>
</dbReference>
<dbReference type="GO" id="GO:0004252">
    <property type="term" value="F:serine-type endopeptidase activity"/>
    <property type="evidence" value="ECO:0007669"/>
    <property type="project" value="InterPro"/>
</dbReference>
<keyword evidence="2" id="KW-0645">Protease</keyword>
<reference evidence="7" key="1">
    <citation type="submission" date="2020-06" db="EMBL/GenBank/DDBJ databases">
        <authorList>
            <consortium name="Plant Systems Biology data submission"/>
        </authorList>
    </citation>
    <scope>NUCLEOTIDE SEQUENCE</scope>
    <source>
        <strain evidence="7">D6</strain>
    </source>
</reference>
<evidence type="ECO:0000256" key="3">
    <source>
        <dbReference type="ARBA" id="ARBA00022801"/>
    </source>
</evidence>
<feature type="compositionally biased region" description="Acidic residues" evidence="4">
    <location>
        <begin position="127"/>
        <end position="136"/>
    </location>
</feature>
<dbReference type="Pfam" id="PF13180">
    <property type="entry name" value="PDZ_2"/>
    <property type="match status" value="1"/>
</dbReference>
<dbReference type="OrthoDB" id="4217619at2759"/>
<evidence type="ECO:0000313" key="7">
    <source>
        <dbReference type="EMBL" id="CAB9501543.1"/>
    </source>
</evidence>
<feature type="compositionally biased region" description="Basic and acidic residues" evidence="4">
    <location>
        <begin position="150"/>
        <end position="167"/>
    </location>
</feature>